<keyword evidence="1" id="KW-0812">Transmembrane</keyword>
<dbReference type="InParanoid" id="A0A5R8QDW4"/>
<dbReference type="EMBL" id="VBWP01000003">
    <property type="protein sequence ID" value="TLG75384.1"/>
    <property type="molecule type" value="Genomic_DNA"/>
</dbReference>
<comment type="caution">
    <text evidence="2">The sequence shown here is derived from an EMBL/GenBank/DDBJ whole genome shotgun (WGS) entry which is preliminary data.</text>
</comment>
<dbReference type="AlphaFoldDB" id="A0A5R8QDW4"/>
<evidence type="ECO:0000313" key="2">
    <source>
        <dbReference type="EMBL" id="TLG75384.1"/>
    </source>
</evidence>
<evidence type="ECO:0000313" key="3">
    <source>
        <dbReference type="Proteomes" id="UP000306912"/>
    </source>
</evidence>
<feature type="transmembrane region" description="Helical" evidence="1">
    <location>
        <begin position="6"/>
        <end position="23"/>
    </location>
</feature>
<sequence>MDFLFGLAFILAFIVILIPIILIKNRSDKKGKFKLQKVENDTLKNALLERRPELNEPFIQLECKGFTKEDTVKDQRFLSEYPLGKDIQYNGNIFEIVDVVKVFNTNLMVKSYGTKILAGSSGMKNQDTSKMKDGNLLACKWIVTIK</sequence>
<keyword evidence="3" id="KW-1185">Reference proteome</keyword>
<gene>
    <name evidence="2" type="ORF">FEZ08_04870</name>
</gene>
<dbReference type="Proteomes" id="UP000306912">
    <property type="component" value="Unassembled WGS sequence"/>
</dbReference>
<dbReference type="RefSeq" id="WP_138190591.1">
    <property type="nucleotide sequence ID" value="NZ_VBWP01000003.1"/>
</dbReference>
<reference evidence="2 3" key="1">
    <citation type="submission" date="2019-05" db="EMBL/GenBank/DDBJ databases">
        <title>Culicoidintestinum kansasii gen. nov., sp. nov. from the gastrointestinal tract of the biting midge, Culicoides sonorensis.</title>
        <authorList>
            <person name="Neupane S."/>
            <person name="Ghosh A."/>
            <person name="Gunther S."/>
            <person name="Martin K."/>
            <person name="Zurek L."/>
        </authorList>
    </citation>
    <scope>NUCLEOTIDE SEQUENCE [LARGE SCALE GENOMIC DNA]</scope>
    <source>
        <strain evidence="2 3">CS-1</strain>
    </source>
</reference>
<protein>
    <submittedName>
        <fullName evidence="2">Uncharacterized protein</fullName>
    </submittedName>
</protein>
<organism evidence="2 3">
    <name type="scientific">Culicoidibacter larvae</name>
    <dbReference type="NCBI Taxonomy" id="2579976"/>
    <lineage>
        <taxon>Bacteria</taxon>
        <taxon>Bacillati</taxon>
        <taxon>Bacillota</taxon>
        <taxon>Culicoidibacteria</taxon>
        <taxon>Culicoidibacterales</taxon>
        <taxon>Culicoidibacteraceae</taxon>
        <taxon>Culicoidibacter</taxon>
    </lineage>
</organism>
<keyword evidence="1" id="KW-1133">Transmembrane helix</keyword>
<accession>A0A5R8QDW4</accession>
<name>A0A5R8QDW4_9FIRM</name>
<keyword evidence="1" id="KW-0472">Membrane</keyword>
<evidence type="ECO:0000256" key="1">
    <source>
        <dbReference type="SAM" id="Phobius"/>
    </source>
</evidence>
<proteinExistence type="predicted"/>